<sequence>MIDISFYQVKKTYYQKPVLESVSFDLHSGAKVGLIGRNGAGKTTLFKLIMREEAPDAGQVILRKGLRVGFLEQLPDHRPGQNVKRVLEEGFSELLKLKADLASLERSMTETPENPALLRSYGEKLTQFEAQGGYTMDVKLSEISQALKLGPLLEQPFESLSGGEKTRTLFGRLLLQAPDVLLLDEPTNHLDSDMLEWLERYLNLYDGTVIVISHDRYFLDLVAQSILELDQGYVKHYEGNYSWYAIEKEKQDALQLQQYQLQQKKIKAIEAAIQRFELWGSIGDNEKFFKKANQFKARLDKMDRVLPPDHGKLSYKLSLEGTAKASKKLIELEDLTLGYPGVTLLENGTFTLFRGERLCLIGKNGTGKTTLFRAILGRLEPTAGRVKVGGSVTIGYIPQDIEFEDPNLSLHDWCTQTLSLNSGEARNLLAHYGFRDQEVFRQLSTLSGGERSRLKLIQLSKNQSTLLLLDEPTNHMDIPSREQLEAMLSAYEGTLLMISHDRYLIEMMATGMLWLHDQRLERIDGGYADYQSRAQAPSPQNTPGRRPVESSKPTASGRPPRPRSYQKEKLQLQQVEAEITSLEASVARLEDELQRHASDFEKLTALSTELADLKARHNVLLEEWTMLSELIDAGAGQ</sequence>
<dbReference type="RefSeq" id="WP_092593367.1">
    <property type="nucleotide sequence ID" value="NZ_FMWL01000029.1"/>
</dbReference>
<dbReference type="Pfam" id="PF12848">
    <property type="entry name" value="ABC_tran_Xtn"/>
    <property type="match status" value="1"/>
</dbReference>
<proteinExistence type="predicted"/>
<organism evidence="5 6">
    <name type="scientific">Acidaminobacter hydrogenoformans DSM 2784</name>
    <dbReference type="NCBI Taxonomy" id="1120920"/>
    <lineage>
        <taxon>Bacteria</taxon>
        <taxon>Bacillati</taxon>
        <taxon>Bacillota</taxon>
        <taxon>Clostridia</taxon>
        <taxon>Peptostreptococcales</taxon>
        <taxon>Acidaminobacteraceae</taxon>
        <taxon>Acidaminobacter</taxon>
    </lineage>
</organism>
<feature type="domain" description="ABC transporter" evidence="4">
    <location>
        <begin position="4"/>
        <end position="256"/>
    </location>
</feature>
<dbReference type="InterPro" id="IPR037118">
    <property type="entry name" value="Val-tRNA_synth_C_sf"/>
</dbReference>
<dbReference type="InterPro" id="IPR027417">
    <property type="entry name" value="P-loop_NTPase"/>
</dbReference>
<dbReference type="InterPro" id="IPR017871">
    <property type="entry name" value="ABC_transporter-like_CS"/>
</dbReference>
<dbReference type="FunFam" id="3.40.50.300:FF:000011">
    <property type="entry name" value="Putative ABC transporter ATP-binding component"/>
    <property type="match status" value="1"/>
</dbReference>
<gene>
    <name evidence="5" type="ORF">SAMN03080599_03257</name>
</gene>
<dbReference type="Pfam" id="PF00005">
    <property type="entry name" value="ABC_tran"/>
    <property type="match status" value="2"/>
</dbReference>
<dbReference type="NCBIfam" id="NF000355">
    <property type="entry name" value="ribo_prot_ABC_F"/>
    <property type="match status" value="1"/>
</dbReference>
<keyword evidence="2" id="KW-0067">ATP-binding</keyword>
<evidence type="ECO:0000259" key="4">
    <source>
        <dbReference type="PROSITE" id="PS50893"/>
    </source>
</evidence>
<dbReference type="PROSITE" id="PS50893">
    <property type="entry name" value="ABC_TRANSPORTER_2"/>
    <property type="match status" value="2"/>
</dbReference>
<dbReference type="AlphaFoldDB" id="A0A1G5S6R7"/>
<evidence type="ECO:0000313" key="5">
    <source>
        <dbReference type="EMBL" id="SCZ82003.1"/>
    </source>
</evidence>
<evidence type="ECO:0000256" key="3">
    <source>
        <dbReference type="SAM" id="MobiDB-lite"/>
    </source>
</evidence>
<dbReference type="OrthoDB" id="9801441at2"/>
<dbReference type="STRING" id="1120920.SAMN03080599_03257"/>
<dbReference type="SUPFAM" id="SSF52540">
    <property type="entry name" value="P-loop containing nucleoside triphosphate hydrolases"/>
    <property type="match status" value="2"/>
</dbReference>
<dbReference type="GO" id="GO:0016887">
    <property type="term" value="F:ATP hydrolysis activity"/>
    <property type="evidence" value="ECO:0007669"/>
    <property type="project" value="InterPro"/>
</dbReference>
<keyword evidence="6" id="KW-1185">Reference proteome</keyword>
<dbReference type="PANTHER" id="PTHR42855:SF2">
    <property type="entry name" value="DRUG RESISTANCE ABC TRANSPORTER,ATP-BINDING PROTEIN"/>
    <property type="match status" value="1"/>
</dbReference>
<dbReference type="Proteomes" id="UP000199208">
    <property type="component" value="Unassembled WGS sequence"/>
</dbReference>
<dbReference type="CDD" id="cd03221">
    <property type="entry name" value="ABCF_EF-3"/>
    <property type="match status" value="2"/>
</dbReference>
<reference evidence="5 6" key="1">
    <citation type="submission" date="2016-10" db="EMBL/GenBank/DDBJ databases">
        <authorList>
            <person name="de Groot N.N."/>
        </authorList>
    </citation>
    <scope>NUCLEOTIDE SEQUENCE [LARGE SCALE GENOMIC DNA]</scope>
    <source>
        <strain evidence="5 6">DSM 2784</strain>
    </source>
</reference>
<dbReference type="PANTHER" id="PTHR42855">
    <property type="entry name" value="ABC TRANSPORTER ATP-BINDING SUBUNIT"/>
    <property type="match status" value="1"/>
</dbReference>
<evidence type="ECO:0000313" key="6">
    <source>
        <dbReference type="Proteomes" id="UP000199208"/>
    </source>
</evidence>
<dbReference type="InterPro" id="IPR032524">
    <property type="entry name" value="ABC_tran_C"/>
</dbReference>
<dbReference type="PROSITE" id="PS00211">
    <property type="entry name" value="ABC_TRANSPORTER_1"/>
    <property type="match status" value="1"/>
</dbReference>
<dbReference type="Gene3D" id="3.40.50.300">
    <property type="entry name" value="P-loop containing nucleotide triphosphate hydrolases"/>
    <property type="match status" value="2"/>
</dbReference>
<feature type="domain" description="ABC transporter" evidence="4">
    <location>
        <begin position="330"/>
        <end position="542"/>
    </location>
</feature>
<accession>A0A1G5S6R7</accession>
<keyword evidence="1" id="KW-0547">Nucleotide-binding</keyword>
<evidence type="ECO:0000256" key="2">
    <source>
        <dbReference type="ARBA" id="ARBA00022840"/>
    </source>
</evidence>
<protein>
    <submittedName>
        <fullName evidence="5">ATPase components of ABC transporters with duplicated ATPase domains</fullName>
    </submittedName>
</protein>
<dbReference type="InterPro" id="IPR003439">
    <property type="entry name" value="ABC_transporter-like_ATP-bd"/>
</dbReference>
<dbReference type="SMART" id="SM00382">
    <property type="entry name" value="AAA"/>
    <property type="match status" value="2"/>
</dbReference>
<dbReference type="Pfam" id="PF16326">
    <property type="entry name" value="ABC_tran_CTD"/>
    <property type="match status" value="1"/>
</dbReference>
<dbReference type="InterPro" id="IPR032781">
    <property type="entry name" value="ABC_tran_Xtn"/>
</dbReference>
<dbReference type="InterPro" id="IPR051309">
    <property type="entry name" value="ABCF_ATPase"/>
</dbReference>
<name>A0A1G5S6R7_9FIRM</name>
<dbReference type="GO" id="GO:0003677">
    <property type="term" value="F:DNA binding"/>
    <property type="evidence" value="ECO:0007669"/>
    <property type="project" value="InterPro"/>
</dbReference>
<dbReference type="EMBL" id="FMWL01000029">
    <property type="protein sequence ID" value="SCZ82003.1"/>
    <property type="molecule type" value="Genomic_DNA"/>
</dbReference>
<feature type="compositionally biased region" description="Polar residues" evidence="3">
    <location>
        <begin position="532"/>
        <end position="543"/>
    </location>
</feature>
<feature type="region of interest" description="Disordered" evidence="3">
    <location>
        <begin position="531"/>
        <end position="568"/>
    </location>
</feature>
<dbReference type="GO" id="GO:0005524">
    <property type="term" value="F:ATP binding"/>
    <property type="evidence" value="ECO:0007669"/>
    <property type="project" value="UniProtKB-KW"/>
</dbReference>
<dbReference type="Gene3D" id="1.10.287.380">
    <property type="entry name" value="Valyl-tRNA synthetase, C-terminal domain"/>
    <property type="match status" value="1"/>
</dbReference>
<evidence type="ECO:0000256" key="1">
    <source>
        <dbReference type="ARBA" id="ARBA00022741"/>
    </source>
</evidence>
<dbReference type="InterPro" id="IPR003593">
    <property type="entry name" value="AAA+_ATPase"/>
</dbReference>